<dbReference type="KEGG" id="pden:F1C79_01905"/>
<name>A0A9X7MVX4_PSEDE</name>
<dbReference type="EMBL" id="CP043626">
    <property type="protein sequence ID" value="QEY70513.1"/>
    <property type="molecule type" value="Genomic_DNA"/>
</dbReference>
<proteinExistence type="predicted"/>
<organism evidence="2 3">
    <name type="scientific">Pseudomonas denitrificans</name>
    <dbReference type="NCBI Taxonomy" id="43306"/>
    <lineage>
        <taxon>Bacteria</taxon>
        <taxon>Pseudomonadati</taxon>
        <taxon>Pseudomonadota</taxon>
        <taxon>Gammaproteobacteria</taxon>
        <taxon>Pseudomonadales</taxon>
        <taxon>Pseudomonadaceae</taxon>
        <taxon>Halopseudomonas</taxon>
    </lineage>
</organism>
<keyword evidence="3" id="KW-1185">Reference proteome</keyword>
<sequence>MMSQFLEERLAENIDYGSGFGAGFAVTPITTAGGDEYRPLKHPFIKARMTIEFERQTNFIISEIVDLNNRAGGPTRGFRVMHPADYSTKNYREPPTAFDQPMVLVNPTVPGVYQLMRWYGDSSDASCIRRRIRKPVAGTVQVGVHGAVFPAAQWTVDNTTGIVTMAANKTGTITNITKGSTTTITVANSMAVGESVLIADVVGMTQINGMRAPITAASGTSITVAINSTGFSDYASGGTLNTAPQTGESVTAGCEFDIPMRFTDDLNSRFSNWETIDAGNIDVIEIFNP</sequence>
<feature type="domain" description="DUF2460" evidence="1">
    <location>
        <begin position="9"/>
        <end position="170"/>
    </location>
</feature>
<dbReference type="Pfam" id="PF09343">
    <property type="entry name" value="DUF2460"/>
    <property type="match status" value="1"/>
</dbReference>
<dbReference type="Gene3D" id="2.40.30.180">
    <property type="entry name" value="Ubiquitin-activating enzyme E1, FCCH domain"/>
    <property type="match status" value="1"/>
</dbReference>
<protein>
    <recommendedName>
        <fullName evidence="1">DUF2460 domain-containing protein</fullName>
    </recommendedName>
</protein>
<evidence type="ECO:0000313" key="2">
    <source>
        <dbReference type="EMBL" id="QEY70513.1"/>
    </source>
</evidence>
<dbReference type="OrthoDB" id="6875126at2"/>
<evidence type="ECO:0000313" key="3">
    <source>
        <dbReference type="Proteomes" id="UP000326659"/>
    </source>
</evidence>
<gene>
    <name evidence="2" type="ORF">F1C79_01905</name>
</gene>
<dbReference type="AlphaFoldDB" id="A0A9X7MVX4"/>
<accession>A0A9X7MVX4</accession>
<reference evidence="2 3" key="1">
    <citation type="submission" date="2019-09" db="EMBL/GenBank/DDBJ databases">
        <title>Prosopis cineraria nodule microbiome.</title>
        <authorList>
            <person name="Chaluvadi S.R."/>
            <person name="Ali R."/>
            <person name="Wang X."/>
        </authorList>
    </citation>
    <scope>NUCLEOTIDE SEQUENCE [LARGE SCALE GENOMIC DNA]</scope>
    <source>
        <strain evidence="2 3">BG1</strain>
    </source>
</reference>
<dbReference type="InterPro" id="IPR011740">
    <property type="entry name" value="DUF2460"/>
</dbReference>
<dbReference type="InterPro" id="IPR042302">
    <property type="entry name" value="E1_FCCH_sf"/>
</dbReference>
<evidence type="ECO:0000259" key="1">
    <source>
        <dbReference type="Pfam" id="PF09343"/>
    </source>
</evidence>
<dbReference type="Proteomes" id="UP000326659">
    <property type="component" value="Chromosome"/>
</dbReference>